<keyword evidence="10" id="KW-1185">Reference proteome</keyword>
<evidence type="ECO:0000313" key="9">
    <source>
        <dbReference type="EMBL" id="KAJ8352343.1"/>
    </source>
</evidence>
<sequence>MMWTNTTALWTPVFLFSGRPREESAMLWKVLLLCLLQGMLIHGQPDLRGPRPPAPLPPCSKTIECPIDLYFVIDTSETIALQEPPPGSLVESIKQFTEQFARKLGEGDSKGKVSWSLGGLHFSQRQEIFSKITSRDEFISGLQRIRYLGKGTYIDCALTNMTQEMIRHTTNPNSIRFAVVITDGHVTGNPCGGIKVSAERARDEGIKVFVVAATKNVDETGLREIANSPADLYRDAFMAVDLSGTSPMIMTSTIERIIKTMIHLAYQECYKLKCLETDGPTGPKGHRGHKGAKGDSGDPGPKGEIGRQGDPGIEGPIGHPGTKVSLIFRVDRALKVKRVNLDLKEKRVWLDCQDEMELMPKREKLDASELQAAKEIQVTRDLMDILEMEILVALGDQAPLVHLEKVDLRGNEEVLGHLGYLEKRGPKEEMEDLDLKENQGEEGTLDQRENRDQMAQTETRANQDLRAREGFLVK</sequence>
<dbReference type="EMBL" id="JAINUF010000008">
    <property type="protein sequence ID" value="KAJ8352343.1"/>
    <property type="molecule type" value="Genomic_DNA"/>
</dbReference>
<feature type="region of interest" description="Disordered" evidence="6">
    <location>
        <begin position="281"/>
        <end position="318"/>
    </location>
</feature>
<name>A0A9Q1IRY1_SYNKA</name>
<reference evidence="9" key="1">
    <citation type="journal article" date="2023" name="Science">
        <title>Genome structures resolve the early diversification of teleost fishes.</title>
        <authorList>
            <person name="Parey E."/>
            <person name="Louis A."/>
            <person name="Montfort J."/>
            <person name="Bouchez O."/>
            <person name="Roques C."/>
            <person name="Iampietro C."/>
            <person name="Lluch J."/>
            <person name="Castinel A."/>
            <person name="Donnadieu C."/>
            <person name="Desvignes T."/>
            <person name="Floi Bucao C."/>
            <person name="Jouanno E."/>
            <person name="Wen M."/>
            <person name="Mejri S."/>
            <person name="Dirks R."/>
            <person name="Jansen H."/>
            <person name="Henkel C."/>
            <person name="Chen W.J."/>
            <person name="Zahm M."/>
            <person name="Cabau C."/>
            <person name="Klopp C."/>
            <person name="Thompson A.W."/>
            <person name="Robinson-Rechavi M."/>
            <person name="Braasch I."/>
            <person name="Lecointre G."/>
            <person name="Bobe J."/>
            <person name="Postlethwait J.H."/>
            <person name="Berthelot C."/>
            <person name="Roest Crollius H."/>
            <person name="Guiguen Y."/>
        </authorList>
    </citation>
    <scope>NUCLEOTIDE SEQUENCE</scope>
    <source>
        <strain evidence="9">WJC10195</strain>
    </source>
</reference>
<dbReference type="SMART" id="SM00327">
    <property type="entry name" value="VWA"/>
    <property type="match status" value="1"/>
</dbReference>
<protein>
    <recommendedName>
        <fullName evidence="8">VWFA domain-containing protein</fullName>
    </recommendedName>
</protein>
<feature type="signal peptide" evidence="7">
    <location>
        <begin position="1"/>
        <end position="43"/>
    </location>
</feature>
<dbReference type="PANTHER" id="PTHR24020:SF29">
    <property type="entry name" value="COLLAGEN ALPHA-2(VI) CHAIN"/>
    <property type="match status" value="1"/>
</dbReference>
<dbReference type="OrthoDB" id="8889285at2759"/>
<proteinExistence type="predicted"/>
<keyword evidence="3" id="KW-0272">Extracellular matrix</keyword>
<dbReference type="AlphaFoldDB" id="A0A9Q1IRY1"/>
<dbReference type="Pfam" id="PF01391">
    <property type="entry name" value="Collagen"/>
    <property type="match status" value="1"/>
</dbReference>
<evidence type="ECO:0000256" key="4">
    <source>
        <dbReference type="ARBA" id="ARBA00022737"/>
    </source>
</evidence>
<dbReference type="InterPro" id="IPR036465">
    <property type="entry name" value="vWFA_dom_sf"/>
</dbReference>
<dbReference type="GO" id="GO:0007155">
    <property type="term" value="P:cell adhesion"/>
    <property type="evidence" value="ECO:0007669"/>
    <property type="project" value="UniProtKB-KW"/>
</dbReference>
<evidence type="ECO:0000256" key="3">
    <source>
        <dbReference type="ARBA" id="ARBA00022530"/>
    </source>
</evidence>
<evidence type="ECO:0000256" key="6">
    <source>
        <dbReference type="SAM" id="MobiDB-lite"/>
    </source>
</evidence>
<evidence type="ECO:0000256" key="1">
    <source>
        <dbReference type="ARBA" id="ARBA00004498"/>
    </source>
</evidence>
<feature type="chain" id="PRO_5040516337" description="VWFA domain-containing protein" evidence="7">
    <location>
        <begin position="44"/>
        <end position="474"/>
    </location>
</feature>
<dbReference type="SUPFAM" id="SSF53300">
    <property type="entry name" value="vWA-like"/>
    <property type="match status" value="1"/>
</dbReference>
<dbReference type="InterPro" id="IPR002035">
    <property type="entry name" value="VWF_A"/>
</dbReference>
<dbReference type="Gene3D" id="3.40.50.410">
    <property type="entry name" value="von Willebrand factor, type A domain"/>
    <property type="match status" value="1"/>
</dbReference>
<evidence type="ECO:0000259" key="8">
    <source>
        <dbReference type="PROSITE" id="PS50234"/>
    </source>
</evidence>
<keyword evidence="5" id="KW-0130">Cell adhesion</keyword>
<keyword evidence="7" id="KW-0732">Signal</keyword>
<dbReference type="Proteomes" id="UP001152622">
    <property type="component" value="Chromosome 8"/>
</dbReference>
<dbReference type="PROSITE" id="PS50234">
    <property type="entry name" value="VWFA"/>
    <property type="match status" value="1"/>
</dbReference>
<keyword evidence="4" id="KW-0677">Repeat</keyword>
<dbReference type="GO" id="GO:0005615">
    <property type="term" value="C:extracellular space"/>
    <property type="evidence" value="ECO:0007669"/>
    <property type="project" value="TreeGrafter"/>
</dbReference>
<dbReference type="InterPro" id="IPR008160">
    <property type="entry name" value="Collagen"/>
</dbReference>
<gene>
    <name evidence="9" type="ORF">SKAU_G00238190</name>
</gene>
<feature type="domain" description="VWFA" evidence="8">
    <location>
        <begin position="68"/>
        <end position="257"/>
    </location>
</feature>
<evidence type="ECO:0000256" key="7">
    <source>
        <dbReference type="SAM" id="SignalP"/>
    </source>
</evidence>
<comment type="subcellular location">
    <subcellularLocation>
        <location evidence="1">Secreted</location>
        <location evidence="1">Extracellular space</location>
        <location evidence="1">Extracellular matrix</location>
    </subcellularLocation>
</comment>
<comment type="caution">
    <text evidence="9">The sequence shown here is derived from an EMBL/GenBank/DDBJ whole genome shotgun (WGS) entry which is preliminary data.</text>
</comment>
<dbReference type="InterPro" id="IPR050525">
    <property type="entry name" value="ECM_Assembly_Org"/>
</dbReference>
<evidence type="ECO:0000256" key="2">
    <source>
        <dbReference type="ARBA" id="ARBA00022525"/>
    </source>
</evidence>
<organism evidence="9 10">
    <name type="scientific">Synaphobranchus kaupii</name>
    <name type="common">Kaup's arrowtooth eel</name>
    <dbReference type="NCBI Taxonomy" id="118154"/>
    <lineage>
        <taxon>Eukaryota</taxon>
        <taxon>Metazoa</taxon>
        <taxon>Chordata</taxon>
        <taxon>Craniata</taxon>
        <taxon>Vertebrata</taxon>
        <taxon>Euteleostomi</taxon>
        <taxon>Actinopterygii</taxon>
        <taxon>Neopterygii</taxon>
        <taxon>Teleostei</taxon>
        <taxon>Anguilliformes</taxon>
        <taxon>Synaphobranchidae</taxon>
        <taxon>Synaphobranchus</taxon>
    </lineage>
</organism>
<accession>A0A9Q1IRY1</accession>
<feature type="region of interest" description="Disordered" evidence="6">
    <location>
        <begin position="426"/>
        <end position="474"/>
    </location>
</feature>
<feature type="compositionally biased region" description="Basic and acidic residues" evidence="6">
    <location>
        <begin position="426"/>
        <end position="452"/>
    </location>
</feature>
<evidence type="ECO:0000256" key="5">
    <source>
        <dbReference type="ARBA" id="ARBA00022889"/>
    </source>
</evidence>
<dbReference type="Pfam" id="PF00092">
    <property type="entry name" value="VWA"/>
    <property type="match status" value="1"/>
</dbReference>
<dbReference type="PANTHER" id="PTHR24020">
    <property type="entry name" value="COLLAGEN ALPHA"/>
    <property type="match status" value="1"/>
</dbReference>
<dbReference type="FunFam" id="3.40.50.410:FF:000026">
    <property type="entry name" value="Collagen, type VI, alpha 1"/>
    <property type="match status" value="1"/>
</dbReference>
<feature type="compositionally biased region" description="Basic and acidic residues" evidence="6">
    <location>
        <begin position="461"/>
        <end position="474"/>
    </location>
</feature>
<keyword evidence="2" id="KW-0964">Secreted</keyword>
<evidence type="ECO:0000313" key="10">
    <source>
        <dbReference type="Proteomes" id="UP001152622"/>
    </source>
</evidence>